<feature type="signal peptide" evidence="1">
    <location>
        <begin position="1"/>
        <end position="21"/>
    </location>
</feature>
<reference evidence="2 3" key="1">
    <citation type="journal article" date="2019" name="Int. J. Syst. Evol. Microbiol.">
        <title>The Global Catalogue of Microorganisms (GCM) 10K type strain sequencing project: providing services to taxonomists for standard genome sequencing and annotation.</title>
        <authorList>
            <consortium name="The Broad Institute Genomics Platform"/>
            <consortium name="The Broad Institute Genome Sequencing Center for Infectious Disease"/>
            <person name="Wu L."/>
            <person name="Ma J."/>
        </authorList>
    </citation>
    <scope>NUCLEOTIDE SEQUENCE [LARGE SCALE GENOMIC DNA]</scope>
    <source>
        <strain evidence="2 3">JCM 15395</strain>
    </source>
</reference>
<accession>A0ABN1FVG0</accession>
<organism evidence="2 3">
    <name type="scientific">Virgibacillus siamensis</name>
    <dbReference type="NCBI Taxonomy" id="480071"/>
    <lineage>
        <taxon>Bacteria</taxon>
        <taxon>Bacillati</taxon>
        <taxon>Bacillota</taxon>
        <taxon>Bacilli</taxon>
        <taxon>Bacillales</taxon>
        <taxon>Bacillaceae</taxon>
        <taxon>Virgibacillus</taxon>
    </lineage>
</organism>
<name>A0ABN1FVG0_9BACI</name>
<evidence type="ECO:0000256" key="1">
    <source>
        <dbReference type="SAM" id="SignalP"/>
    </source>
</evidence>
<evidence type="ECO:0000313" key="2">
    <source>
        <dbReference type="EMBL" id="GAA0598660.1"/>
    </source>
</evidence>
<proteinExistence type="predicted"/>
<dbReference type="RefSeq" id="WP_343811506.1">
    <property type="nucleotide sequence ID" value="NZ_BAAADS010000009.1"/>
</dbReference>
<sequence>MKKLILTLSLGALLTAGFLFADEPTELASDAHPSVLSIGNTISL</sequence>
<comment type="caution">
    <text evidence="2">The sequence shown here is derived from an EMBL/GenBank/DDBJ whole genome shotgun (WGS) entry which is preliminary data.</text>
</comment>
<keyword evidence="1" id="KW-0732">Signal</keyword>
<keyword evidence="3" id="KW-1185">Reference proteome</keyword>
<protein>
    <recommendedName>
        <fullName evidence="4">Phosphatase</fullName>
    </recommendedName>
</protein>
<feature type="chain" id="PRO_5045233116" description="Phosphatase" evidence="1">
    <location>
        <begin position="22"/>
        <end position="44"/>
    </location>
</feature>
<evidence type="ECO:0008006" key="4">
    <source>
        <dbReference type="Google" id="ProtNLM"/>
    </source>
</evidence>
<evidence type="ECO:0000313" key="3">
    <source>
        <dbReference type="Proteomes" id="UP001500866"/>
    </source>
</evidence>
<gene>
    <name evidence="2" type="ORF">GCM10009001_13580</name>
</gene>
<dbReference type="EMBL" id="BAAADS010000009">
    <property type="protein sequence ID" value="GAA0598660.1"/>
    <property type="molecule type" value="Genomic_DNA"/>
</dbReference>
<dbReference type="Proteomes" id="UP001500866">
    <property type="component" value="Unassembled WGS sequence"/>
</dbReference>